<dbReference type="PANTHER" id="PTHR10491">
    <property type="entry name" value="DTDP-4-DEHYDRORHAMNOSE REDUCTASE"/>
    <property type="match status" value="1"/>
</dbReference>
<comment type="catalytic activity">
    <reaction evidence="5">
        <text>dTDP-beta-L-rhamnose + NADP(+) = dTDP-4-dehydro-beta-L-rhamnose + NADPH + H(+)</text>
        <dbReference type="Rhea" id="RHEA:21796"/>
        <dbReference type="ChEBI" id="CHEBI:15378"/>
        <dbReference type="ChEBI" id="CHEBI:57510"/>
        <dbReference type="ChEBI" id="CHEBI:57783"/>
        <dbReference type="ChEBI" id="CHEBI:58349"/>
        <dbReference type="ChEBI" id="CHEBI:62830"/>
        <dbReference type="EC" id="1.1.1.133"/>
    </reaction>
</comment>
<dbReference type="UniPathway" id="UPA00124"/>
<evidence type="ECO:0000256" key="5">
    <source>
        <dbReference type="ARBA" id="ARBA00048200"/>
    </source>
</evidence>
<evidence type="ECO:0000313" key="9">
    <source>
        <dbReference type="Proteomes" id="UP000184192"/>
    </source>
</evidence>
<dbReference type="Gene3D" id="3.40.50.720">
    <property type="entry name" value="NAD(P)-binding Rossmann-like Domain"/>
    <property type="match status" value="1"/>
</dbReference>
<accession>A0A1M6I333</accession>
<dbReference type="CDD" id="cd05254">
    <property type="entry name" value="dTDP_HR_like_SDR_e"/>
    <property type="match status" value="1"/>
</dbReference>
<reference evidence="9" key="1">
    <citation type="submission" date="2016-11" db="EMBL/GenBank/DDBJ databases">
        <authorList>
            <person name="Varghese N."/>
            <person name="Submissions S."/>
        </authorList>
    </citation>
    <scope>NUCLEOTIDE SEQUENCE [LARGE SCALE GENOMIC DNA]</scope>
    <source>
        <strain evidence="9">DSM 26884</strain>
    </source>
</reference>
<dbReference type="EMBL" id="FQZN01000021">
    <property type="protein sequence ID" value="SHJ28877.1"/>
    <property type="molecule type" value="Genomic_DNA"/>
</dbReference>
<keyword evidence="6" id="KW-0560">Oxidoreductase</keyword>
<dbReference type="NCBIfam" id="TIGR01214">
    <property type="entry name" value="rmlD"/>
    <property type="match status" value="1"/>
</dbReference>
<evidence type="ECO:0000256" key="1">
    <source>
        <dbReference type="ARBA" id="ARBA00004781"/>
    </source>
</evidence>
<dbReference type="Pfam" id="PF04321">
    <property type="entry name" value="RmlD_sub_bind"/>
    <property type="match status" value="1"/>
</dbReference>
<sequence>MNILVTGSNGQLGNEMVRVSGKSKERYVFTDIAELDITKLDAVLSLVRKEQIDVIVNCAAYTNVDKAEDDEKTADLINHVAVGYLAAAAKSVNATLIHISTDYVFRGINYVPFTEEDMTEPTGVYGKTKLAGEEAVVNSGCNYIILRTAWLYSAWGKNFVKTMLKLTEEKDILPVIFDQIGTPTFAGDLADAIGWILDRRMTDKKGIYHFSNEGVCSWYDFAAVIARLAGNECDVRPIHTFEYPSKVKRPHYSVLDKTKFRETFGYKIPHWMESLEKCINQIKAQNNGI</sequence>
<dbReference type="InterPro" id="IPR036291">
    <property type="entry name" value="NAD(P)-bd_dom_sf"/>
</dbReference>
<evidence type="ECO:0000256" key="6">
    <source>
        <dbReference type="RuleBase" id="RU364082"/>
    </source>
</evidence>
<dbReference type="InterPro" id="IPR005913">
    <property type="entry name" value="dTDP_dehydrorham_reduct"/>
</dbReference>
<gene>
    <name evidence="8" type="ORF">SAMN05444350_12130</name>
</gene>
<dbReference type="InterPro" id="IPR029903">
    <property type="entry name" value="RmlD-like-bd"/>
</dbReference>
<dbReference type="Proteomes" id="UP000184192">
    <property type="component" value="Unassembled WGS sequence"/>
</dbReference>
<dbReference type="PANTHER" id="PTHR10491:SF4">
    <property type="entry name" value="METHIONINE ADENOSYLTRANSFERASE 2 SUBUNIT BETA"/>
    <property type="match status" value="1"/>
</dbReference>
<evidence type="ECO:0000313" key="8">
    <source>
        <dbReference type="EMBL" id="SHJ28877.1"/>
    </source>
</evidence>
<comment type="pathway">
    <text evidence="1 6">Carbohydrate biosynthesis; dTDP-L-rhamnose biosynthesis.</text>
</comment>
<evidence type="ECO:0000256" key="2">
    <source>
        <dbReference type="ARBA" id="ARBA00010944"/>
    </source>
</evidence>
<dbReference type="Gene3D" id="3.90.25.10">
    <property type="entry name" value="UDP-galactose 4-epimerase, domain 1"/>
    <property type="match status" value="1"/>
</dbReference>
<organism evidence="8 9">
    <name type="scientific">Bacteroides stercorirosoris</name>
    <dbReference type="NCBI Taxonomy" id="871324"/>
    <lineage>
        <taxon>Bacteria</taxon>
        <taxon>Pseudomonadati</taxon>
        <taxon>Bacteroidota</taxon>
        <taxon>Bacteroidia</taxon>
        <taxon>Bacteroidales</taxon>
        <taxon>Bacteroidaceae</taxon>
        <taxon>Bacteroides</taxon>
    </lineage>
</organism>
<comment type="function">
    <text evidence="6">Catalyzes the reduction of dTDP-6-deoxy-L-lyxo-4-hexulose to yield dTDP-L-rhamnose.</text>
</comment>
<keyword evidence="6" id="KW-0521">NADP</keyword>
<dbReference type="GO" id="GO:0019305">
    <property type="term" value="P:dTDP-rhamnose biosynthetic process"/>
    <property type="evidence" value="ECO:0007669"/>
    <property type="project" value="UniProtKB-UniPathway"/>
</dbReference>
<dbReference type="eggNOG" id="COG1091">
    <property type="taxonomic scope" value="Bacteria"/>
</dbReference>
<dbReference type="SUPFAM" id="SSF51735">
    <property type="entry name" value="NAD(P)-binding Rossmann-fold domains"/>
    <property type="match status" value="1"/>
</dbReference>
<feature type="domain" description="RmlD-like substrate binding" evidence="7">
    <location>
        <begin position="1"/>
        <end position="282"/>
    </location>
</feature>
<proteinExistence type="inferred from homology"/>
<dbReference type="GO" id="GO:0008831">
    <property type="term" value="F:dTDP-4-dehydrorhamnose reductase activity"/>
    <property type="evidence" value="ECO:0007669"/>
    <property type="project" value="UniProtKB-EC"/>
</dbReference>
<keyword evidence="9" id="KW-1185">Reference proteome</keyword>
<evidence type="ECO:0000256" key="4">
    <source>
        <dbReference type="ARBA" id="ARBA00017099"/>
    </source>
</evidence>
<protein>
    <recommendedName>
        <fullName evidence="4 6">dTDP-4-dehydrorhamnose reductase</fullName>
        <ecNumber evidence="3 6">1.1.1.133</ecNumber>
    </recommendedName>
</protein>
<name>A0A1M6I333_9BACE</name>
<comment type="similarity">
    <text evidence="2 6">Belongs to the dTDP-4-dehydrorhamnose reductase family.</text>
</comment>
<dbReference type="GO" id="GO:0005829">
    <property type="term" value="C:cytosol"/>
    <property type="evidence" value="ECO:0007669"/>
    <property type="project" value="TreeGrafter"/>
</dbReference>
<dbReference type="AlphaFoldDB" id="A0A1M6I333"/>
<evidence type="ECO:0000256" key="3">
    <source>
        <dbReference type="ARBA" id="ARBA00012929"/>
    </source>
</evidence>
<evidence type="ECO:0000259" key="7">
    <source>
        <dbReference type="Pfam" id="PF04321"/>
    </source>
</evidence>
<dbReference type="RefSeq" id="WP_025017597.1">
    <property type="nucleotide sequence ID" value="NZ_FQZN01000021.1"/>
</dbReference>
<dbReference type="GeneID" id="92713297"/>
<dbReference type="EC" id="1.1.1.133" evidence="3 6"/>